<name>A0A699IUY1_TANCI</name>
<evidence type="ECO:0000313" key="1">
    <source>
        <dbReference type="EMBL" id="GEZ88136.1"/>
    </source>
</evidence>
<dbReference type="EMBL" id="BKCJ010336654">
    <property type="protein sequence ID" value="GEZ88136.1"/>
    <property type="molecule type" value="Genomic_DNA"/>
</dbReference>
<protein>
    <submittedName>
        <fullName evidence="1">Early nodulin-like protein 9</fullName>
    </submittedName>
</protein>
<accession>A0A699IUY1</accession>
<dbReference type="AlphaFoldDB" id="A0A699IUY1"/>
<proteinExistence type="predicted"/>
<sequence>MVKLNQTGPKYSISGIVESNNDKIIIRVIAGQQRRTPPAQNQVQVQAQAQTQSRTLALAENEGFSFFSHVMHCVVDWSSELEQLTTQQLEYRYSSMANVAKALII</sequence>
<reference evidence="1" key="1">
    <citation type="journal article" date="2019" name="Sci. Rep.">
        <title>Draft genome of Tanacetum cinerariifolium, the natural source of mosquito coil.</title>
        <authorList>
            <person name="Yamashiro T."/>
            <person name="Shiraishi A."/>
            <person name="Satake H."/>
            <person name="Nakayama K."/>
        </authorList>
    </citation>
    <scope>NUCLEOTIDE SEQUENCE</scope>
</reference>
<comment type="caution">
    <text evidence="1">The sequence shown here is derived from an EMBL/GenBank/DDBJ whole genome shotgun (WGS) entry which is preliminary data.</text>
</comment>
<gene>
    <name evidence="1" type="ORF">Tci_560109</name>
</gene>
<organism evidence="1">
    <name type="scientific">Tanacetum cinerariifolium</name>
    <name type="common">Dalmatian daisy</name>
    <name type="synonym">Chrysanthemum cinerariifolium</name>
    <dbReference type="NCBI Taxonomy" id="118510"/>
    <lineage>
        <taxon>Eukaryota</taxon>
        <taxon>Viridiplantae</taxon>
        <taxon>Streptophyta</taxon>
        <taxon>Embryophyta</taxon>
        <taxon>Tracheophyta</taxon>
        <taxon>Spermatophyta</taxon>
        <taxon>Magnoliopsida</taxon>
        <taxon>eudicotyledons</taxon>
        <taxon>Gunneridae</taxon>
        <taxon>Pentapetalae</taxon>
        <taxon>asterids</taxon>
        <taxon>campanulids</taxon>
        <taxon>Asterales</taxon>
        <taxon>Asteraceae</taxon>
        <taxon>Asteroideae</taxon>
        <taxon>Anthemideae</taxon>
        <taxon>Anthemidinae</taxon>
        <taxon>Tanacetum</taxon>
    </lineage>
</organism>